<accession>A0ACC0Z8Y3</accession>
<evidence type="ECO:0000313" key="1">
    <source>
        <dbReference type="EMBL" id="KAJ0046692.1"/>
    </source>
</evidence>
<organism evidence="1 2">
    <name type="scientific">Pistacia integerrima</name>
    <dbReference type="NCBI Taxonomy" id="434235"/>
    <lineage>
        <taxon>Eukaryota</taxon>
        <taxon>Viridiplantae</taxon>
        <taxon>Streptophyta</taxon>
        <taxon>Embryophyta</taxon>
        <taxon>Tracheophyta</taxon>
        <taxon>Spermatophyta</taxon>
        <taxon>Magnoliopsida</taxon>
        <taxon>eudicotyledons</taxon>
        <taxon>Gunneridae</taxon>
        <taxon>Pentapetalae</taxon>
        <taxon>rosids</taxon>
        <taxon>malvids</taxon>
        <taxon>Sapindales</taxon>
        <taxon>Anacardiaceae</taxon>
        <taxon>Pistacia</taxon>
    </lineage>
</organism>
<dbReference type="EMBL" id="CM047738">
    <property type="protein sequence ID" value="KAJ0046692.1"/>
    <property type="molecule type" value="Genomic_DNA"/>
</dbReference>
<reference evidence="2" key="1">
    <citation type="journal article" date="2023" name="G3 (Bethesda)">
        <title>Genome assembly and association tests identify interacting loci associated with vigor, precocity, and sex in interspecific pistachio rootstocks.</title>
        <authorList>
            <person name="Palmer W."/>
            <person name="Jacygrad E."/>
            <person name="Sagayaradj S."/>
            <person name="Cavanaugh K."/>
            <person name="Han R."/>
            <person name="Bertier L."/>
            <person name="Beede B."/>
            <person name="Kafkas S."/>
            <person name="Golino D."/>
            <person name="Preece J."/>
            <person name="Michelmore R."/>
        </authorList>
    </citation>
    <scope>NUCLEOTIDE SEQUENCE [LARGE SCALE GENOMIC DNA]</scope>
</reference>
<keyword evidence="2" id="KW-1185">Reference proteome</keyword>
<protein>
    <submittedName>
        <fullName evidence="1">Uncharacterized protein</fullName>
    </submittedName>
</protein>
<comment type="caution">
    <text evidence="1">The sequence shown here is derived from an EMBL/GenBank/DDBJ whole genome shotgun (WGS) entry which is preliminary data.</text>
</comment>
<sequence>MFYLVAEWEKTTLGKSIMYFRSSFLQPLLKSCKEEIESSYNAKLQQTKNSLNW</sequence>
<evidence type="ECO:0000313" key="2">
    <source>
        <dbReference type="Proteomes" id="UP001163603"/>
    </source>
</evidence>
<gene>
    <name evidence="1" type="ORF">Pint_05353</name>
</gene>
<dbReference type="Proteomes" id="UP001163603">
    <property type="component" value="Chromosome 3"/>
</dbReference>
<proteinExistence type="predicted"/>
<name>A0ACC0Z8Y3_9ROSI</name>